<name>A0A5P1FNW3_ASPOF</name>
<gene>
    <name evidence="2" type="ORF">A4U43_C01F12760</name>
</gene>
<accession>A0A5P1FNW3</accession>
<keyword evidence="3" id="KW-1185">Reference proteome</keyword>
<keyword evidence="1" id="KW-0175">Coiled coil</keyword>
<dbReference type="EMBL" id="CM007381">
    <property type="protein sequence ID" value="ONK80005.1"/>
    <property type="molecule type" value="Genomic_DNA"/>
</dbReference>
<evidence type="ECO:0000313" key="3">
    <source>
        <dbReference type="Proteomes" id="UP000243459"/>
    </source>
</evidence>
<dbReference type="Gramene" id="ONK80005">
    <property type="protein sequence ID" value="ONK80005"/>
    <property type="gene ID" value="A4U43_C01F12760"/>
</dbReference>
<sequence>MPTSLPSSGHFELETAFEGASSILTLMSIIKVIEDPTQSPASSVQRRLIVHSASNIDADVLISPMLAHVEREGPPSPKPSCDEGSSAVVAILEEPEVSSTGVEIVPMNVSATMAIVAKATIVMAQVRLEAAPHQKEELELDLAELTKKWDSQVAELQAKTERLSVVKSQVIPLDPRILREQAQKGAHEIRDAQIVECVAQIHTFYPLSL</sequence>
<evidence type="ECO:0000256" key="1">
    <source>
        <dbReference type="SAM" id="Coils"/>
    </source>
</evidence>
<organism evidence="2 3">
    <name type="scientific">Asparagus officinalis</name>
    <name type="common">Garden asparagus</name>
    <dbReference type="NCBI Taxonomy" id="4686"/>
    <lineage>
        <taxon>Eukaryota</taxon>
        <taxon>Viridiplantae</taxon>
        <taxon>Streptophyta</taxon>
        <taxon>Embryophyta</taxon>
        <taxon>Tracheophyta</taxon>
        <taxon>Spermatophyta</taxon>
        <taxon>Magnoliopsida</taxon>
        <taxon>Liliopsida</taxon>
        <taxon>Asparagales</taxon>
        <taxon>Asparagaceae</taxon>
        <taxon>Asparagoideae</taxon>
        <taxon>Asparagus</taxon>
    </lineage>
</organism>
<proteinExistence type="predicted"/>
<evidence type="ECO:0000313" key="2">
    <source>
        <dbReference type="EMBL" id="ONK80005.1"/>
    </source>
</evidence>
<feature type="coiled-coil region" evidence="1">
    <location>
        <begin position="128"/>
        <end position="155"/>
    </location>
</feature>
<protein>
    <submittedName>
        <fullName evidence="2">Uncharacterized protein</fullName>
    </submittedName>
</protein>
<dbReference type="AlphaFoldDB" id="A0A5P1FNW3"/>
<reference evidence="3" key="1">
    <citation type="journal article" date="2017" name="Nat. Commun.">
        <title>The asparagus genome sheds light on the origin and evolution of a young Y chromosome.</title>
        <authorList>
            <person name="Harkess A."/>
            <person name="Zhou J."/>
            <person name="Xu C."/>
            <person name="Bowers J.E."/>
            <person name="Van der Hulst R."/>
            <person name="Ayyampalayam S."/>
            <person name="Mercati F."/>
            <person name="Riccardi P."/>
            <person name="McKain M.R."/>
            <person name="Kakrana A."/>
            <person name="Tang H."/>
            <person name="Ray J."/>
            <person name="Groenendijk J."/>
            <person name="Arikit S."/>
            <person name="Mathioni S.M."/>
            <person name="Nakano M."/>
            <person name="Shan H."/>
            <person name="Telgmann-Rauber A."/>
            <person name="Kanno A."/>
            <person name="Yue Z."/>
            <person name="Chen H."/>
            <person name="Li W."/>
            <person name="Chen Y."/>
            <person name="Xu X."/>
            <person name="Zhang Y."/>
            <person name="Luo S."/>
            <person name="Chen H."/>
            <person name="Gao J."/>
            <person name="Mao Z."/>
            <person name="Pires J.C."/>
            <person name="Luo M."/>
            <person name="Kudrna D."/>
            <person name="Wing R.A."/>
            <person name="Meyers B.C."/>
            <person name="Yi K."/>
            <person name="Kong H."/>
            <person name="Lavrijsen P."/>
            <person name="Sunseri F."/>
            <person name="Falavigna A."/>
            <person name="Ye Y."/>
            <person name="Leebens-Mack J.H."/>
            <person name="Chen G."/>
        </authorList>
    </citation>
    <scope>NUCLEOTIDE SEQUENCE [LARGE SCALE GENOMIC DNA]</scope>
    <source>
        <strain evidence="3">cv. DH0086</strain>
    </source>
</reference>
<dbReference type="Proteomes" id="UP000243459">
    <property type="component" value="Chromosome 1"/>
</dbReference>